<gene>
    <name evidence="1" type="ORF">VI08_01605</name>
</gene>
<organism evidence="1 2">
    <name type="scientific">Luteibacter yeojuensis</name>
    <dbReference type="NCBI Taxonomy" id="345309"/>
    <lineage>
        <taxon>Bacteria</taxon>
        <taxon>Pseudomonadati</taxon>
        <taxon>Pseudomonadota</taxon>
        <taxon>Gammaproteobacteria</taxon>
        <taxon>Lysobacterales</taxon>
        <taxon>Rhodanobacteraceae</taxon>
        <taxon>Luteibacter</taxon>
    </lineage>
</organism>
<dbReference type="InterPro" id="IPR003737">
    <property type="entry name" value="GlcNAc_PI_deacetylase-related"/>
</dbReference>
<protein>
    <recommendedName>
        <fullName evidence="3">LmbE family N-acetylglucosaminyl deacetylase</fullName>
    </recommendedName>
</protein>
<evidence type="ECO:0000313" key="2">
    <source>
        <dbReference type="Proteomes" id="UP000033651"/>
    </source>
</evidence>
<keyword evidence="2" id="KW-1185">Reference proteome</keyword>
<name>A0A0F3L129_9GAMM</name>
<dbReference type="SUPFAM" id="SSF102588">
    <property type="entry name" value="LmbE-like"/>
    <property type="match status" value="1"/>
</dbReference>
<dbReference type="PANTHER" id="PTHR12993">
    <property type="entry name" value="N-ACETYLGLUCOSAMINYL-PHOSPHATIDYLINOSITOL DE-N-ACETYLASE-RELATED"/>
    <property type="match status" value="1"/>
</dbReference>
<sequence>MHAVRLNRAVPTAPTIDATTRLLVIAPHPDDESLAAGMLIQRCLALGGTVDVALLTDGDDNPWPQRWDEKRLIIGAAGRRRWGARRRQEVASALSLLGVEPARFHPMGWHDMQVTTELRHRHADAVGALRAVVAAMGPTLVVIPDLGDRHPDHGAAHVLARLALHDAGSTAEVLTYMVHGTEACAPEDLIVPDADPGRQGIKTAAVQAHATQMVLSRERMLALASRPERFDRPPPPVAGDTLRLPWRPGRFARARLRVLLADGQGSRHWTWRGAPLERDGDDWLLALRPVPGPAFVKLTADLSTPWIYDRYGWVCQDPAPPGLVARPPA</sequence>
<dbReference type="PANTHER" id="PTHR12993:SF29">
    <property type="entry name" value="BLR3841 PROTEIN"/>
    <property type="match status" value="1"/>
</dbReference>
<dbReference type="AlphaFoldDB" id="A0A0F3L129"/>
<reference evidence="1 2" key="1">
    <citation type="submission" date="2015-03" db="EMBL/GenBank/DDBJ databases">
        <title>Draft genome sequence of Luteibacter yeojuensis strain SU11.</title>
        <authorList>
            <person name="Sulaiman J."/>
            <person name="Priya K."/>
            <person name="Chan K.-G."/>
        </authorList>
    </citation>
    <scope>NUCLEOTIDE SEQUENCE [LARGE SCALE GENOMIC DNA]</scope>
    <source>
        <strain evidence="1 2">SU11</strain>
    </source>
</reference>
<dbReference type="Proteomes" id="UP000033651">
    <property type="component" value="Unassembled WGS sequence"/>
</dbReference>
<dbReference type="InterPro" id="IPR024078">
    <property type="entry name" value="LmbE-like_dom_sf"/>
</dbReference>
<evidence type="ECO:0008006" key="3">
    <source>
        <dbReference type="Google" id="ProtNLM"/>
    </source>
</evidence>
<proteinExistence type="predicted"/>
<evidence type="ECO:0000313" key="1">
    <source>
        <dbReference type="EMBL" id="KJV37091.1"/>
    </source>
</evidence>
<accession>A0A0F3L129</accession>
<dbReference type="Gene3D" id="3.40.50.10320">
    <property type="entry name" value="LmbE-like"/>
    <property type="match status" value="1"/>
</dbReference>
<dbReference type="Pfam" id="PF02585">
    <property type="entry name" value="PIG-L"/>
    <property type="match status" value="1"/>
</dbReference>
<dbReference type="GO" id="GO:0016811">
    <property type="term" value="F:hydrolase activity, acting on carbon-nitrogen (but not peptide) bonds, in linear amides"/>
    <property type="evidence" value="ECO:0007669"/>
    <property type="project" value="TreeGrafter"/>
</dbReference>
<dbReference type="EMBL" id="JZRB01000003">
    <property type="protein sequence ID" value="KJV37091.1"/>
    <property type="molecule type" value="Genomic_DNA"/>
</dbReference>
<comment type="caution">
    <text evidence="1">The sequence shown here is derived from an EMBL/GenBank/DDBJ whole genome shotgun (WGS) entry which is preliminary data.</text>
</comment>
<dbReference type="PATRIC" id="fig|345309.4.peg.2189"/>